<comment type="caution">
    <text evidence="1">The sequence shown here is derived from an EMBL/GenBank/DDBJ whole genome shotgun (WGS) entry which is preliminary data.</text>
</comment>
<protein>
    <submittedName>
        <fullName evidence="1">Uncharacterized protein</fullName>
    </submittedName>
</protein>
<reference evidence="1 2" key="1">
    <citation type="submission" date="2018-03" db="EMBL/GenBank/DDBJ databases">
        <title>Draft Genome Sequences of the Obligatory Marine Myxobacteria Enhygromyxa salina SWB007.</title>
        <authorList>
            <person name="Poehlein A."/>
            <person name="Moghaddam J.A."/>
            <person name="Harms H."/>
            <person name="Alanjari M."/>
            <person name="Koenig G.M."/>
            <person name="Daniel R."/>
            <person name="Schaeberle T.F."/>
        </authorList>
    </citation>
    <scope>NUCLEOTIDE SEQUENCE [LARGE SCALE GENOMIC DNA]</scope>
    <source>
        <strain evidence="1 2">SWB007</strain>
    </source>
</reference>
<evidence type="ECO:0000313" key="1">
    <source>
        <dbReference type="EMBL" id="PRQ07307.1"/>
    </source>
</evidence>
<name>A0A2S9YQE0_9BACT</name>
<dbReference type="GO" id="GO:0016116">
    <property type="term" value="P:carotenoid metabolic process"/>
    <property type="evidence" value="ECO:0007669"/>
    <property type="project" value="InterPro"/>
</dbReference>
<evidence type="ECO:0000313" key="2">
    <source>
        <dbReference type="Proteomes" id="UP000238823"/>
    </source>
</evidence>
<dbReference type="SUPFAM" id="SSF51905">
    <property type="entry name" value="FAD/NAD(P)-binding domain"/>
    <property type="match status" value="1"/>
</dbReference>
<dbReference type="AlphaFoldDB" id="A0A2S9YQE0"/>
<organism evidence="1 2">
    <name type="scientific">Enhygromyxa salina</name>
    <dbReference type="NCBI Taxonomy" id="215803"/>
    <lineage>
        <taxon>Bacteria</taxon>
        <taxon>Pseudomonadati</taxon>
        <taxon>Myxococcota</taxon>
        <taxon>Polyangia</taxon>
        <taxon>Nannocystales</taxon>
        <taxon>Nannocystaceae</taxon>
        <taxon>Enhygromyxa</taxon>
    </lineage>
</organism>
<dbReference type="EMBL" id="PVNL01000057">
    <property type="protein sequence ID" value="PRQ07307.1"/>
    <property type="molecule type" value="Genomic_DNA"/>
</dbReference>
<dbReference type="OrthoDB" id="5486250at2"/>
<dbReference type="InterPro" id="IPR036188">
    <property type="entry name" value="FAD/NAD-bd_sf"/>
</dbReference>
<dbReference type="PANTHER" id="PTHR46313">
    <property type="match status" value="1"/>
</dbReference>
<dbReference type="RefSeq" id="WP_106090016.1">
    <property type="nucleotide sequence ID" value="NZ_PVNL01000057.1"/>
</dbReference>
<dbReference type="InterPro" id="IPR045892">
    <property type="entry name" value="CrtISO-like"/>
</dbReference>
<dbReference type="PANTHER" id="PTHR46313:SF3">
    <property type="entry name" value="PROLYCOPENE ISOMERASE, CHLOROPLASTIC"/>
    <property type="match status" value="1"/>
</dbReference>
<dbReference type="Proteomes" id="UP000238823">
    <property type="component" value="Unassembled WGS sequence"/>
</dbReference>
<accession>A0A2S9YQE0</accession>
<sequence length="508" mass="55697">MASATTNHYDLIVLGTDFAGLVAAALVARRGKRVLVIPHGPIDGRYRLARRGFALDTAPLVHLGCPAVQRVFEELGLWTQIRREHRPLGELLHYALADHRLDAEPNDSSWLRETHREWPEDPVAEAWEHRRQWSEATDELLDDLLGSDSALVPDGFWSRRFLARVSNQLPAADFDELGPLTAGHPLRAQSRALEAWLQHLSPAQLGKAASLRISRLWERGPEDRSGGGPGLREQLVQRLELKSGEVKSNLRIAEIMHKRGRVTGITLLGKRDRYGCDHMLIATDPRRLIDGPLVAASLPKPLQVSLDNIESAARRFVLHLDIDERGIGPGLEGLVVCVPERAIETNEGAGMTYLRLEPGPGQEGVRSVSIVRVLGPDESTDDVRERILDELEQRGVLPFARPWLRLIHSPHDGREATDGAGQRLEAFGADTALRVPMDPLYRLRGAAPSLGVGMLPHSSGIKNLYFASRMTYPGLGLEGEFAAGWAAAGAVAAAGRAGLGRNLFLGRG</sequence>
<gene>
    <name evidence="1" type="ORF">ENSA7_30170</name>
</gene>
<dbReference type="Gene3D" id="3.50.50.60">
    <property type="entry name" value="FAD/NAD(P)-binding domain"/>
    <property type="match status" value="1"/>
</dbReference>
<proteinExistence type="predicted"/>